<organism evidence="1 2">
    <name type="scientific">Paenibacillus ehimensis</name>
    <dbReference type="NCBI Taxonomy" id="79264"/>
    <lineage>
        <taxon>Bacteria</taxon>
        <taxon>Bacillati</taxon>
        <taxon>Bacillota</taxon>
        <taxon>Bacilli</taxon>
        <taxon>Bacillales</taxon>
        <taxon>Paenibacillaceae</taxon>
        <taxon>Paenibacillus</taxon>
    </lineage>
</organism>
<evidence type="ECO:0000313" key="2">
    <source>
        <dbReference type="Proteomes" id="UP001168883"/>
    </source>
</evidence>
<protein>
    <recommendedName>
        <fullName evidence="3">Topology modulation protein</fullName>
    </recommendedName>
</protein>
<name>A0ABT8V8R2_9BACL</name>
<dbReference type="RefSeq" id="WP_253947837.1">
    <property type="nucleotide sequence ID" value="NZ_JAUMKJ010000008.1"/>
</dbReference>
<dbReference type="Proteomes" id="UP001168883">
    <property type="component" value="Unassembled WGS sequence"/>
</dbReference>
<reference evidence="1" key="1">
    <citation type="submission" date="2023-07" db="EMBL/GenBank/DDBJ databases">
        <authorList>
            <person name="Aktuganov G."/>
            <person name="Boyko T."/>
            <person name="Delegan Y."/>
            <person name="Galimzianova N."/>
            <person name="Gilvanova E."/>
            <person name="Korobov V."/>
            <person name="Kuzmina L."/>
            <person name="Melentiev A."/>
            <person name="Milman P."/>
            <person name="Ryabova A."/>
            <person name="Stupak E."/>
            <person name="Yasakov T."/>
            <person name="Zharikova N."/>
            <person name="Zhurenko E."/>
        </authorList>
    </citation>
    <scope>NUCLEOTIDE SEQUENCE</scope>
    <source>
        <strain evidence="1">IB-739</strain>
    </source>
</reference>
<evidence type="ECO:0000313" key="1">
    <source>
        <dbReference type="EMBL" id="MDO3676924.1"/>
    </source>
</evidence>
<keyword evidence="2" id="KW-1185">Reference proteome</keyword>
<comment type="caution">
    <text evidence="1">The sequence shown here is derived from an EMBL/GenBank/DDBJ whole genome shotgun (WGS) entry which is preliminary data.</text>
</comment>
<evidence type="ECO:0008006" key="3">
    <source>
        <dbReference type="Google" id="ProtNLM"/>
    </source>
</evidence>
<accession>A0ABT8V8R2</accession>
<proteinExistence type="predicted"/>
<gene>
    <name evidence="1" type="ORF">Q3C12_07905</name>
</gene>
<sequence length="139" mass="16863">MIWDRSAENLKYPEEIRNKTFQETIHKESWIIEGVQYSAWTMESFIQSDMIIILNPSVYIRDYRIIKRFIKSRTGIEPWNYKQSIGNLIKMIVQWNHGYQLEKLLEVTNAFQHKRYIVRNRQETLKILQDHFLVGQEKS</sequence>
<dbReference type="EMBL" id="JAUMKJ010000008">
    <property type="protein sequence ID" value="MDO3676924.1"/>
    <property type="molecule type" value="Genomic_DNA"/>
</dbReference>